<dbReference type="Proteomes" id="UP001595906">
    <property type="component" value="Unassembled WGS sequence"/>
</dbReference>
<feature type="chain" id="PRO_5045495597" description="Transporter" evidence="1">
    <location>
        <begin position="20"/>
        <end position="294"/>
    </location>
</feature>
<dbReference type="PROSITE" id="PS51257">
    <property type="entry name" value="PROKAR_LIPOPROTEIN"/>
    <property type="match status" value="1"/>
</dbReference>
<gene>
    <name evidence="2" type="ORF">ACFOW1_15275</name>
</gene>
<dbReference type="EMBL" id="JBHSDC010000029">
    <property type="protein sequence ID" value="MFC4233262.1"/>
    <property type="molecule type" value="Genomic_DNA"/>
</dbReference>
<comment type="caution">
    <text evidence="2">The sequence shown here is derived from an EMBL/GenBank/DDBJ whole genome shotgun (WGS) entry which is preliminary data.</text>
</comment>
<evidence type="ECO:0000313" key="3">
    <source>
        <dbReference type="Proteomes" id="UP001595906"/>
    </source>
</evidence>
<protein>
    <recommendedName>
        <fullName evidence="4">Transporter</fullName>
    </recommendedName>
</protein>
<sequence>MKKIIIAIVFIFSIQFVSACDICGCSTGNYFVGPFPRFHKHFFGTRYTFRSFRSEVANDPTQFSKDFYQTVELWGGWNIGKKWQLLAFLPYNFNKQHSDDTLLKSNGFGDATIMTNYNIFSNRNGFTSSELWFGGGIKLPVGKFAADPNAIVASANNQAGTGSYDFLLNALYVLRMREWSINSNINYKLNGSKNAYKFGDRLSTNIFISRIVGTKFASFSPNIGLLFEHLNANELSNTKVASTGGNGLLTAVGTEVNFGKIIVGTNVQLPISQNLSDGQTTTKVRGMLHLSYAF</sequence>
<evidence type="ECO:0008006" key="4">
    <source>
        <dbReference type="Google" id="ProtNLM"/>
    </source>
</evidence>
<keyword evidence="3" id="KW-1185">Reference proteome</keyword>
<name>A0ABV8PZ53_9BACT</name>
<proteinExistence type="predicted"/>
<accession>A0ABV8PZ53</accession>
<feature type="signal peptide" evidence="1">
    <location>
        <begin position="1"/>
        <end position="19"/>
    </location>
</feature>
<dbReference type="RefSeq" id="WP_379015471.1">
    <property type="nucleotide sequence ID" value="NZ_JBHSDC010000029.1"/>
</dbReference>
<keyword evidence="1" id="KW-0732">Signal</keyword>
<reference evidence="3" key="1">
    <citation type="journal article" date="2019" name="Int. J. Syst. Evol. Microbiol.">
        <title>The Global Catalogue of Microorganisms (GCM) 10K type strain sequencing project: providing services to taxonomists for standard genome sequencing and annotation.</title>
        <authorList>
            <consortium name="The Broad Institute Genomics Platform"/>
            <consortium name="The Broad Institute Genome Sequencing Center for Infectious Disease"/>
            <person name="Wu L."/>
            <person name="Ma J."/>
        </authorList>
    </citation>
    <scope>NUCLEOTIDE SEQUENCE [LARGE SCALE GENOMIC DNA]</scope>
    <source>
        <strain evidence="3">CECT 8010</strain>
    </source>
</reference>
<evidence type="ECO:0000313" key="2">
    <source>
        <dbReference type="EMBL" id="MFC4233262.1"/>
    </source>
</evidence>
<evidence type="ECO:0000256" key="1">
    <source>
        <dbReference type="SAM" id="SignalP"/>
    </source>
</evidence>
<organism evidence="2 3">
    <name type="scientific">Parasediminibacterium paludis</name>
    <dbReference type="NCBI Taxonomy" id="908966"/>
    <lineage>
        <taxon>Bacteria</taxon>
        <taxon>Pseudomonadati</taxon>
        <taxon>Bacteroidota</taxon>
        <taxon>Chitinophagia</taxon>
        <taxon>Chitinophagales</taxon>
        <taxon>Chitinophagaceae</taxon>
        <taxon>Parasediminibacterium</taxon>
    </lineage>
</organism>